<evidence type="ECO:0000313" key="2">
    <source>
        <dbReference type="Proteomes" id="UP001066276"/>
    </source>
</evidence>
<comment type="caution">
    <text evidence="1">The sequence shown here is derived from an EMBL/GenBank/DDBJ whole genome shotgun (WGS) entry which is preliminary data.</text>
</comment>
<organism evidence="1 2">
    <name type="scientific">Pleurodeles waltl</name>
    <name type="common">Iberian ribbed newt</name>
    <dbReference type="NCBI Taxonomy" id="8319"/>
    <lineage>
        <taxon>Eukaryota</taxon>
        <taxon>Metazoa</taxon>
        <taxon>Chordata</taxon>
        <taxon>Craniata</taxon>
        <taxon>Vertebrata</taxon>
        <taxon>Euteleostomi</taxon>
        <taxon>Amphibia</taxon>
        <taxon>Batrachia</taxon>
        <taxon>Caudata</taxon>
        <taxon>Salamandroidea</taxon>
        <taxon>Salamandridae</taxon>
        <taxon>Pleurodelinae</taxon>
        <taxon>Pleurodeles</taxon>
    </lineage>
</organism>
<dbReference type="AlphaFoldDB" id="A0AAV7RMX1"/>
<gene>
    <name evidence="1" type="ORF">NDU88_005686</name>
</gene>
<accession>A0AAV7RMX1</accession>
<dbReference type="Proteomes" id="UP001066276">
    <property type="component" value="Chromosome 5"/>
</dbReference>
<reference evidence="1" key="1">
    <citation type="journal article" date="2022" name="bioRxiv">
        <title>Sequencing and chromosome-scale assembly of the giantPleurodeles waltlgenome.</title>
        <authorList>
            <person name="Brown T."/>
            <person name="Elewa A."/>
            <person name="Iarovenko S."/>
            <person name="Subramanian E."/>
            <person name="Araus A.J."/>
            <person name="Petzold A."/>
            <person name="Susuki M."/>
            <person name="Suzuki K.-i.T."/>
            <person name="Hayashi T."/>
            <person name="Toyoda A."/>
            <person name="Oliveira C."/>
            <person name="Osipova E."/>
            <person name="Leigh N.D."/>
            <person name="Simon A."/>
            <person name="Yun M.H."/>
        </authorList>
    </citation>
    <scope>NUCLEOTIDE SEQUENCE</scope>
    <source>
        <strain evidence="1">20211129_DDA</strain>
        <tissue evidence="1">Liver</tissue>
    </source>
</reference>
<keyword evidence="2" id="KW-1185">Reference proteome</keyword>
<proteinExistence type="predicted"/>
<protein>
    <submittedName>
        <fullName evidence="1">Uncharacterized protein</fullName>
    </submittedName>
</protein>
<name>A0AAV7RMX1_PLEWA</name>
<dbReference type="EMBL" id="JANPWB010000009">
    <property type="protein sequence ID" value="KAJ1152912.1"/>
    <property type="molecule type" value="Genomic_DNA"/>
</dbReference>
<sequence>MLRVTCGAPGTSWNSYPCLVWWGAVSYVVHSSLAQRDRLSNERDTSNLSQAASDLVGPIPQGAVCTHLAIAAYGYHA</sequence>
<evidence type="ECO:0000313" key="1">
    <source>
        <dbReference type="EMBL" id="KAJ1152912.1"/>
    </source>
</evidence>